<evidence type="ECO:0000313" key="2">
    <source>
        <dbReference type="Proteomes" id="UP000829398"/>
    </source>
</evidence>
<proteinExistence type="predicted"/>
<name>A0ACB8MTB7_CITSI</name>
<evidence type="ECO:0000313" key="1">
    <source>
        <dbReference type="EMBL" id="KAH9788847.1"/>
    </source>
</evidence>
<keyword evidence="1" id="KW-0547">Nucleotide-binding</keyword>
<keyword evidence="1" id="KW-0347">Helicase</keyword>
<keyword evidence="2" id="KW-1185">Reference proteome</keyword>
<accession>A0ACB8MTB7</accession>
<organism evidence="1 2">
    <name type="scientific">Citrus sinensis</name>
    <name type="common">Sweet orange</name>
    <name type="synonym">Citrus aurantium var. sinensis</name>
    <dbReference type="NCBI Taxonomy" id="2711"/>
    <lineage>
        <taxon>Eukaryota</taxon>
        <taxon>Viridiplantae</taxon>
        <taxon>Streptophyta</taxon>
        <taxon>Embryophyta</taxon>
        <taxon>Tracheophyta</taxon>
        <taxon>Spermatophyta</taxon>
        <taxon>Magnoliopsida</taxon>
        <taxon>eudicotyledons</taxon>
        <taxon>Gunneridae</taxon>
        <taxon>Pentapetalae</taxon>
        <taxon>rosids</taxon>
        <taxon>malvids</taxon>
        <taxon>Sapindales</taxon>
        <taxon>Rutaceae</taxon>
        <taxon>Aurantioideae</taxon>
        <taxon>Citrus</taxon>
    </lineage>
</organism>
<keyword evidence="1" id="KW-0067">ATP-binding</keyword>
<reference evidence="2" key="1">
    <citation type="journal article" date="2023" name="Hortic. Res.">
        <title>A chromosome-level phased genome enabling allele-level studies in sweet orange: a case study on citrus Huanglongbing tolerance.</title>
        <authorList>
            <person name="Wu B."/>
            <person name="Yu Q."/>
            <person name="Deng Z."/>
            <person name="Duan Y."/>
            <person name="Luo F."/>
            <person name="Gmitter F. Jr."/>
        </authorList>
    </citation>
    <scope>NUCLEOTIDE SEQUENCE [LARGE SCALE GENOMIC DNA]</scope>
    <source>
        <strain evidence="2">cv. Valencia</strain>
    </source>
</reference>
<protein>
    <submittedName>
        <fullName evidence="1">DNA replication ATP-dependent helicase/nuclease JHS1</fullName>
    </submittedName>
</protein>
<sequence length="1621" mass="180275">MPQRKKANSSRKLQSSQPQPTKFGIQHFFDRHTQNSSKNVDVSSFPQNPNSDLIHSVSSPNCPPFSVYRNPSDSAPSKKNSPHSALENTPPDNILPIDDETNSTHHSPEISKRFKFSPEMLIKLSQYDGGDEVTWNISPVNERLLAVSKQMPPENIRSKQPSPSPKAINRSLTTGRKRVNPCEDANLDGNGNNANYSVSSQQSPFRTPPSLSYYHDKLANGVACNGASDHLGLRHTKKAFLELLDQVKDAISVDASVSSDKEAYLSKSQDKNGAGMLLEANSVVNGVPTDPPENVSEKNRPADPVDAKSPYKVLRLLNEQSGEERAVHLWEDWFHTVIAPGDTVNVIGEFDDQGKCDVGRENNFLIVHPDVLVSGTRVAASFSCPRRSVLDERLKCSERSISALLGTLLHQIFQAGLMKEIPTMKFLEEYARLVLQKNIESLYACGVNENDIHKTLVEAIPKMLNWIILFKDSQDLNTPTVDFGSDGLKKLKISEVRHSLALFVTWFVICSFALSGILLIVMVKASLSIDLHRVPHTFGIEYRNTTILPTSMFSNTSCWAIQSYQVTDIEEMAWAPKYGLKGMIDASIRVKIESKRNEINGMILPLEFKTGKIPNGQASIWYLKHIDSGLLYYLQSDQTQAYGGNKECSGLGNMFDSHIYHLTTAHCSFLRHWDRLIDLEAKEMQVVKNEIWCSRGSGGNHFTGCLSSIVLDASNEHQKSYRDNRFVYHFVRQHMPSPNLNASDGDSLIGAAIPTKDMDCTLRSGDYVILSTESDRLAVASGLITEISRFHVSVSFSKPLRLPGRNSSSDADSLLHEVWRIDKDEIMTSFSVMRYNLVQLFLQSAQSSQLRRMIVDLEAPRFDSGSVFSQDPALSYIWSEKSLNDDQRRAIIKVLTAKDYALILGMPGTGKTSTMVHAVKALLMRGASILLTSYTNSAVDNLLIKLKSQSIDFVRIGRHEVVHKEIQKHCLSAMNINSVEEIKKRLDQVKVVAVTCLGITNPLLTDKKFDVCIMDEAGQTTLPVSLGPLMFASKFVLVGDHYQLPPLVQSTEARENGMEISLFRRLSEEHPQAISALQSQYRMCQGIMELSNALIYGDRLSCGSDEIANAKIKVSDLSSCSPWLKEALNPCRPVIFVNTDMLPAYEAKDHQTLNNPVEACLIAKITQELVKNEIEGKDIGIITPYNSQANLIRHSLSVSSVEIHTIDKYQVRLKNECQGRDKDCILVSFVRSSENPRNCTSSLLGDWHRINVALTRAKVGIVSAFTTYIGPNSKKLIMVGSCRTLSKVPLLKLLINKVGEQSGQLTSYTNQLLAHAKQLFQFARNYPGLHQNSIPVIDKFYSSTRYEDELLLATAWLHRATNDQTYLNYLVSTGKTGGTRSLFAWDDKYVGAQVLAGRLVFEGQGLSGDDDNNNNNKSSTGASSRSSSTGTLLLPQYKSQAEQFICLCVQEGNNNNNLKKTPGGLLWFQPWIKLQYAATATFVVTVCSNYLTAAHASIQCSGGLVQPSDLMDLARSQADYILRKNPKEMSYTVGFGANYPTQPNHRGASIVSIKTDRIAPQWHVKEASICGSIARHQTRMCWMEQSSEAQMKTMDIPTLEATFNLLSHAIYCYTSTSTPSL</sequence>
<dbReference type="EMBL" id="CM039172">
    <property type="protein sequence ID" value="KAH9788847.1"/>
    <property type="molecule type" value="Genomic_DNA"/>
</dbReference>
<keyword evidence="1" id="KW-0378">Hydrolase</keyword>
<dbReference type="Proteomes" id="UP000829398">
    <property type="component" value="Chromosome 3"/>
</dbReference>
<gene>
    <name evidence="1" type="ORF">KPL71_011000</name>
</gene>
<comment type="caution">
    <text evidence="1">The sequence shown here is derived from an EMBL/GenBank/DDBJ whole genome shotgun (WGS) entry which is preliminary data.</text>
</comment>